<dbReference type="PANTHER" id="PTHR34220">
    <property type="entry name" value="SENSOR HISTIDINE KINASE YPDA"/>
    <property type="match status" value="1"/>
</dbReference>
<dbReference type="SUPFAM" id="SSF55874">
    <property type="entry name" value="ATPase domain of HSP90 chaperone/DNA topoisomerase II/histidine kinase"/>
    <property type="match status" value="1"/>
</dbReference>
<feature type="transmembrane region" description="Helical" evidence="1">
    <location>
        <begin position="50"/>
        <end position="73"/>
    </location>
</feature>
<evidence type="ECO:0000259" key="2">
    <source>
        <dbReference type="Pfam" id="PF06580"/>
    </source>
</evidence>
<keyword evidence="1" id="KW-0472">Membrane</keyword>
<proteinExistence type="predicted"/>
<organism evidence="3 4">
    <name type="scientific">Hymenobacter oligotrophus</name>
    <dbReference type="NCBI Taxonomy" id="2319843"/>
    <lineage>
        <taxon>Bacteria</taxon>
        <taxon>Pseudomonadati</taxon>
        <taxon>Bacteroidota</taxon>
        <taxon>Cytophagia</taxon>
        <taxon>Cytophagales</taxon>
        <taxon>Hymenobacteraceae</taxon>
        <taxon>Hymenobacter</taxon>
    </lineage>
</organism>
<evidence type="ECO:0000313" key="4">
    <source>
        <dbReference type="Proteomes" id="UP000262802"/>
    </source>
</evidence>
<dbReference type="InterPro" id="IPR050640">
    <property type="entry name" value="Bact_2-comp_sensor_kinase"/>
</dbReference>
<dbReference type="Gene3D" id="3.30.565.10">
    <property type="entry name" value="Histidine kinase-like ATPase, C-terminal domain"/>
    <property type="match status" value="1"/>
</dbReference>
<keyword evidence="4" id="KW-1185">Reference proteome</keyword>
<sequence>MGSLLLFAGESNGELVLYWSFLAVPAVLLHCFACYKLIPGVAGRKRPFWAYLLRLVLTLLPMALVLGVLLGVLRNDPEAAAGYVALLLPFQLLITAPLAWLVYQRRTRGQRALEGLRQELGHSNASLDLLRAQINPHFLFNALNTLYGTALQEQSERTAQGIQMLGDMMRFMLHENHQSRILLAREIEYLRNYVELQSLRIATSPNITIETNIEEVPEAAWIAPMLLIPFVENAFKHGISLQRRSWIKTTLHYANGKLYFDVYNSTHPRAEHEPLAEESGLGLSNVQQRLALLYPKRHDLVIRETGTEFFVHLTLQL</sequence>
<dbReference type="Pfam" id="PF06580">
    <property type="entry name" value="His_kinase"/>
    <property type="match status" value="1"/>
</dbReference>
<dbReference type="InterPro" id="IPR010559">
    <property type="entry name" value="Sig_transdc_His_kin_internal"/>
</dbReference>
<feature type="transmembrane region" description="Helical" evidence="1">
    <location>
        <begin position="79"/>
        <end position="103"/>
    </location>
</feature>
<evidence type="ECO:0000313" key="3">
    <source>
        <dbReference type="EMBL" id="AYA38886.1"/>
    </source>
</evidence>
<feature type="domain" description="Signal transduction histidine kinase internal region" evidence="2">
    <location>
        <begin position="125"/>
        <end position="201"/>
    </location>
</feature>
<keyword evidence="1" id="KW-1133">Transmembrane helix</keyword>
<dbReference type="InterPro" id="IPR036890">
    <property type="entry name" value="HATPase_C_sf"/>
</dbReference>
<dbReference type="PANTHER" id="PTHR34220:SF7">
    <property type="entry name" value="SENSOR HISTIDINE KINASE YPDA"/>
    <property type="match status" value="1"/>
</dbReference>
<evidence type="ECO:0000256" key="1">
    <source>
        <dbReference type="SAM" id="Phobius"/>
    </source>
</evidence>
<dbReference type="Proteomes" id="UP000262802">
    <property type="component" value="Chromosome"/>
</dbReference>
<protein>
    <recommendedName>
        <fullName evidence="2">Signal transduction histidine kinase internal region domain-containing protein</fullName>
    </recommendedName>
</protein>
<dbReference type="KEGG" id="hyh:D3Y59_09840"/>
<dbReference type="AlphaFoldDB" id="A0A3B7RI34"/>
<name>A0A3B7RI34_9BACT</name>
<reference evidence="3 4" key="1">
    <citation type="submission" date="2018-09" db="EMBL/GenBank/DDBJ databases">
        <title>Hymenobacter medium sp. nov., isolated from R2A medium.</title>
        <authorList>
            <person name="Yingchao G."/>
        </authorList>
    </citation>
    <scope>NUCLEOTIDE SEQUENCE [LARGE SCALE GENOMIC DNA]</scope>
    <source>
        <strain evidence="4">sh-6</strain>
    </source>
</reference>
<dbReference type="GO" id="GO:0016020">
    <property type="term" value="C:membrane"/>
    <property type="evidence" value="ECO:0007669"/>
    <property type="project" value="InterPro"/>
</dbReference>
<keyword evidence="1" id="KW-0812">Transmembrane</keyword>
<feature type="transmembrane region" description="Helical" evidence="1">
    <location>
        <begin position="16"/>
        <end position="38"/>
    </location>
</feature>
<dbReference type="EMBL" id="CP032317">
    <property type="protein sequence ID" value="AYA38886.1"/>
    <property type="molecule type" value="Genomic_DNA"/>
</dbReference>
<gene>
    <name evidence="3" type="ORF">D3Y59_09840</name>
</gene>
<dbReference type="GO" id="GO:0000155">
    <property type="term" value="F:phosphorelay sensor kinase activity"/>
    <property type="evidence" value="ECO:0007669"/>
    <property type="project" value="InterPro"/>
</dbReference>
<dbReference type="OrthoDB" id="9792992at2"/>
<accession>A0A3B7RI34</accession>